<dbReference type="OrthoDB" id="1727095at2759"/>
<dbReference type="PANTHER" id="PTHR11654">
    <property type="entry name" value="OLIGOPEPTIDE TRANSPORTER-RELATED"/>
    <property type="match status" value="1"/>
</dbReference>
<gene>
    <name evidence="3" type="ORF">PHJA_002418700</name>
</gene>
<sequence length="100" mass="11094">MAERFAYYGISSNLVSYLTGPLGQSTAAAATNVNAWYDTAFLSPLVGAFIADSYLGKYQTVIIASLLYILVSSKYLIYTILVYNFLKNISFCSKILVYLF</sequence>
<keyword evidence="2" id="KW-0472">Membrane</keyword>
<feature type="transmembrane region" description="Helical" evidence="2">
    <location>
        <begin position="61"/>
        <end position="86"/>
    </location>
</feature>
<dbReference type="Proteomes" id="UP000653305">
    <property type="component" value="Unassembled WGS sequence"/>
</dbReference>
<evidence type="ECO:0000256" key="1">
    <source>
        <dbReference type="ARBA" id="ARBA00044504"/>
    </source>
</evidence>
<proteinExistence type="inferred from homology"/>
<keyword evidence="2" id="KW-1133">Transmembrane helix</keyword>
<dbReference type="Gene3D" id="1.20.1250.20">
    <property type="entry name" value="MFS general substrate transporter like domains"/>
    <property type="match status" value="1"/>
</dbReference>
<dbReference type="AlphaFoldDB" id="A0A830CQD3"/>
<comment type="caution">
    <text evidence="3">The sequence shown here is derived from an EMBL/GenBank/DDBJ whole genome shotgun (WGS) entry which is preliminary data.</text>
</comment>
<comment type="similarity">
    <text evidence="1">Belongs to the major facilitator superfamily. Phosphate:H(+) symporter (TC 2.A.1.9) family.</text>
</comment>
<evidence type="ECO:0000256" key="2">
    <source>
        <dbReference type="SAM" id="Phobius"/>
    </source>
</evidence>
<evidence type="ECO:0000313" key="3">
    <source>
        <dbReference type="EMBL" id="GFQ02748.1"/>
    </source>
</evidence>
<keyword evidence="4" id="KW-1185">Reference proteome</keyword>
<dbReference type="InterPro" id="IPR036259">
    <property type="entry name" value="MFS_trans_sf"/>
</dbReference>
<name>A0A830CQD3_9LAMI</name>
<evidence type="ECO:0000313" key="4">
    <source>
        <dbReference type="Proteomes" id="UP000653305"/>
    </source>
</evidence>
<keyword evidence="2" id="KW-0812">Transmembrane</keyword>
<dbReference type="EMBL" id="BMAC01000771">
    <property type="protein sequence ID" value="GFQ02748.1"/>
    <property type="molecule type" value="Genomic_DNA"/>
</dbReference>
<protein>
    <submittedName>
        <fullName evidence="3">Protein nrt1/ ptr family 5.15</fullName>
    </submittedName>
</protein>
<reference evidence="3" key="1">
    <citation type="submission" date="2020-07" db="EMBL/GenBank/DDBJ databases">
        <title>Ethylene signaling mediates host invasion by parasitic plants.</title>
        <authorList>
            <person name="Yoshida S."/>
        </authorList>
    </citation>
    <scope>NUCLEOTIDE SEQUENCE</scope>
    <source>
        <strain evidence="3">Okayama</strain>
    </source>
</reference>
<accession>A0A830CQD3</accession>
<organism evidence="3 4">
    <name type="scientific">Phtheirospermum japonicum</name>
    <dbReference type="NCBI Taxonomy" id="374723"/>
    <lineage>
        <taxon>Eukaryota</taxon>
        <taxon>Viridiplantae</taxon>
        <taxon>Streptophyta</taxon>
        <taxon>Embryophyta</taxon>
        <taxon>Tracheophyta</taxon>
        <taxon>Spermatophyta</taxon>
        <taxon>Magnoliopsida</taxon>
        <taxon>eudicotyledons</taxon>
        <taxon>Gunneridae</taxon>
        <taxon>Pentapetalae</taxon>
        <taxon>asterids</taxon>
        <taxon>lamiids</taxon>
        <taxon>Lamiales</taxon>
        <taxon>Orobanchaceae</taxon>
        <taxon>Orobanchaceae incertae sedis</taxon>
        <taxon>Phtheirospermum</taxon>
    </lineage>
</organism>